<protein>
    <submittedName>
        <fullName evidence="2">Uncharacterized protein</fullName>
    </submittedName>
</protein>
<feature type="compositionally biased region" description="Polar residues" evidence="1">
    <location>
        <begin position="276"/>
        <end position="286"/>
    </location>
</feature>
<evidence type="ECO:0000313" key="3">
    <source>
        <dbReference type="Proteomes" id="UP001208888"/>
    </source>
</evidence>
<evidence type="ECO:0000313" key="2">
    <source>
        <dbReference type="EMBL" id="MCW0343426.1"/>
    </source>
</evidence>
<organism evidence="2 3">
    <name type="scientific">Pantoea ananas</name>
    <name type="common">Erwinia uredovora</name>
    <dbReference type="NCBI Taxonomy" id="553"/>
    <lineage>
        <taxon>Bacteria</taxon>
        <taxon>Pseudomonadati</taxon>
        <taxon>Pseudomonadota</taxon>
        <taxon>Gammaproteobacteria</taxon>
        <taxon>Enterobacterales</taxon>
        <taxon>Erwiniaceae</taxon>
        <taxon>Pantoea</taxon>
    </lineage>
</organism>
<feature type="region of interest" description="Disordered" evidence="1">
    <location>
        <begin position="53"/>
        <end position="73"/>
    </location>
</feature>
<feature type="compositionally biased region" description="Polar residues" evidence="1">
    <location>
        <begin position="1"/>
        <end position="17"/>
    </location>
</feature>
<dbReference type="Proteomes" id="UP001208888">
    <property type="component" value="Unassembled WGS sequence"/>
</dbReference>
<dbReference type="RefSeq" id="WP_264271967.1">
    <property type="nucleotide sequence ID" value="NZ_JANFVX010000004.1"/>
</dbReference>
<feature type="region of interest" description="Disordered" evidence="1">
    <location>
        <begin position="1"/>
        <end position="41"/>
    </location>
</feature>
<gene>
    <name evidence="2" type="ORF">NB703_001519</name>
</gene>
<sequence length="293" mass="31794">MTDTTDNAGAVDTSTAQPAPGAEQQGSTNQTGATLLGSLSQTQELANGTVLGSAATTTPPAAEPGKPAPFSFPEKFQVKNGDDLDFTASAQKLSEAYTNLEKRFGAGEARPAEISGYKFSDQFGEGFGDRFMNDPATKPFLEKAHELGLNNAQLNFMVGELIASAPAQAETATGFSQEQAMQDLQQSWKEPSEYNRNMLAADRAAKFGFGDDYQRCIARYGNDPAIIRLLAKVGGELSEDSIRLSALPQMDAESIDDLMKSEAYRNNKHPDHRRVSQQVRSYFEKNSGNDEYH</sequence>
<proteinExistence type="predicted"/>
<dbReference type="EMBL" id="JANFVX010000004">
    <property type="protein sequence ID" value="MCW0343426.1"/>
    <property type="molecule type" value="Genomic_DNA"/>
</dbReference>
<evidence type="ECO:0000256" key="1">
    <source>
        <dbReference type="SAM" id="MobiDB-lite"/>
    </source>
</evidence>
<name>A0AAJ1CYA8_PANAN</name>
<accession>A0AAJ1CYA8</accession>
<reference evidence="2" key="1">
    <citation type="submission" date="2022-06" db="EMBL/GenBank/DDBJ databases">
        <title>Dynamics of rice microbiomes reveals core vertical transmitted seed endophytes.</title>
        <authorList>
            <person name="Liao K."/>
            <person name="Zhang X."/>
        </authorList>
    </citation>
    <scope>NUCLEOTIDE SEQUENCE</scope>
    <source>
        <strain evidence="2">JT1-17</strain>
    </source>
</reference>
<feature type="region of interest" description="Disordered" evidence="1">
    <location>
        <begin position="262"/>
        <end position="293"/>
    </location>
</feature>
<comment type="caution">
    <text evidence="2">The sequence shown here is derived from an EMBL/GenBank/DDBJ whole genome shotgun (WGS) entry which is preliminary data.</text>
</comment>
<dbReference type="AlphaFoldDB" id="A0AAJ1CYA8"/>
<feature type="compositionally biased region" description="Polar residues" evidence="1">
    <location>
        <begin position="24"/>
        <end position="41"/>
    </location>
</feature>
<feature type="compositionally biased region" description="Low complexity" evidence="1">
    <location>
        <begin position="54"/>
        <end position="69"/>
    </location>
</feature>